<dbReference type="InterPro" id="IPR036005">
    <property type="entry name" value="Creatinase/aminopeptidase-like"/>
</dbReference>
<evidence type="ECO:0000259" key="5">
    <source>
        <dbReference type="Pfam" id="PF01321"/>
    </source>
</evidence>
<dbReference type="FunFam" id="3.90.230.10:FF:000009">
    <property type="entry name" value="xaa-Pro aminopeptidase 2"/>
    <property type="match status" value="1"/>
</dbReference>
<evidence type="ECO:0000256" key="1">
    <source>
        <dbReference type="ARBA" id="ARBA00008766"/>
    </source>
</evidence>
<dbReference type="Pfam" id="PF01321">
    <property type="entry name" value="Creatinase_N"/>
    <property type="match status" value="1"/>
</dbReference>
<comment type="caution">
    <text evidence="7">The sequence shown here is derived from an EMBL/GenBank/DDBJ whole genome shotgun (WGS) entry which is preliminary data.</text>
</comment>
<sequence>MTAIADRLAAVRKLMAESGYDALVVPRADEYLGEYIPAHNERLRWISGFTGSAGAVVVLRESAAIFVDGRYTVQVRNEVDSALFEYHHLIEEPHVPWLVKQLGAGSRVVCDPRMHSLSWFRSTRATLEKGGLELVASTDNLVDRCWHERPRAAVSPALLLGEEFTGSSSVEKRRSIAADLVAQGADAALVFAPDSVSWLLNVRGTDIPCMPVLQSFALLESNGEVTVFVDPQRVPDGFSEHVGEGVRTLPESSAAEILGGYGGRRVLADPDGANAWTQLTLEAGGAELVSAPDPVLLPKAAKNAVEVEGARRAHRRDAVAEVRFLAWLDAEVAAGRLHDEAELADKLAALREEAEHYHGPSFDTISAAGPNAAMCHYNHVNVPQPGTLSMDSVYLVDSGGQYSDGTTDITRTVAIGEPPEEIRRMFTLVLKGHIALDQARFPAGTTGTQLDVLARQFLWQGGFDYDHGTGHGVGAFLSVHEAPQRIAKAHNPFALLPGMIVSNEPGYYRDHSFGIRCENLVVVREAETGGETSMYEFEALTLVPFDQRLLCVELLTAAEREWINDYHAQVAREIGPLLEGADKGWLEQATRPL</sequence>
<dbReference type="InterPro" id="IPR032416">
    <property type="entry name" value="Peptidase_M24_C"/>
</dbReference>
<name>A0A4R5LUE3_9GAMM</name>
<dbReference type="InterPro" id="IPR000587">
    <property type="entry name" value="Creatinase_N"/>
</dbReference>
<dbReference type="GO" id="GO:0070006">
    <property type="term" value="F:metalloaminopeptidase activity"/>
    <property type="evidence" value="ECO:0007669"/>
    <property type="project" value="InterPro"/>
</dbReference>
<dbReference type="PANTHER" id="PTHR43763:SF6">
    <property type="entry name" value="XAA-PRO AMINOPEPTIDASE 1"/>
    <property type="match status" value="1"/>
</dbReference>
<keyword evidence="7" id="KW-0031">Aminopeptidase</keyword>
<dbReference type="GO" id="GO:0046872">
    <property type="term" value="F:metal ion binding"/>
    <property type="evidence" value="ECO:0007669"/>
    <property type="project" value="UniProtKB-KW"/>
</dbReference>
<dbReference type="EMBL" id="SMSE01000001">
    <property type="protein sequence ID" value="TDG15036.1"/>
    <property type="molecule type" value="Genomic_DNA"/>
</dbReference>
<keyword evidence="2" id="KW-0479">Metal-binding</keyword>
<evidence type="ECO:0000259" key="4">
    <source>
        <dbReference type="Pfam" id="PF00557"/>
    </source>
</evidence>
<accession>A0A4R5LUE3</accession>
<protein>
    <submittedName>
        <fullName evidence="7">Aminopeptidase P family protein</fullName>
    </submittedName>
</protein>
<dbReference type="SUPFAM" id="SSF53092">
    <property type="entry name" value="Creatinase/prolidase N-terminal domain"/>
    <property type="match status" value="1"/>
</dbReference>
<organism evidence="7 8">
    <name type="scientific">Seongchinamella unica</name>
    <dbReference type="NCBI Taxonomy" id="2547392"/>
    <lineage>
        <taxon>Bacteria</taxon>
        <taxon>Pseudomonadati</taxon>
        <taxon>Pseudomonadota</taxon>
        <taxon>Gammaproteobacteria</taxon>
        <taxon>Cellvibrionales</taxon>
        <taxon>Halieaceae</taxon>
        <taxon>Seongchinamella</taxon>
    </lineage>
</organism>
<dbReference type="AlphaFoldDB" id="A0A4R5LUE3"/>
<dbReference type="InterPro" id="IPR029149">
    <property type="entry name" value="Creatin/AminoP/Spt16_N"/>
</dbReference>
<dbReference type="Proteomes" id="UP000295554">
    <property type="component" value="Unassembled WGS sequence"/>
</dbReference>
<dbReference type="SUPFAM" id="SSF55920">
    <property type="entry name" value="Creatinase/aminopeptidase"/>
    <property type="match status" value="1"/>
</dbReference>
<dbReference type="InterPro" id="IPR033740">
    <property type="entry name" value="Pept_M24B"/>
</dbReference>
<evidence type="ECO:0000256" key="2">
    <source>
        <dbReference type="ARBA" id="ARBA00022723"/>
    </source>
</evidence>
<proteinExistence type="inferred from homology"/>
<dbReference type="Gene3D" id="3.40.350.10">
    <property type="entry name" value="Creatinase/prolidase N-terminal domain"/>
    <property type="match status" value="2"/>
</dbReference>
<dbReference type="CDD" id="cd01085">
    <property type="entry name" value="APP"/>
    <property type="match status" value="1"/>
</dbReference>
<reference evidence="7 8" key="1">
    <citation type="submission" date="2019-03" db="EMBL/GenBank/DDBJ databases">
        <title>Seongchinamella monodicae gen. nov., sp. nov., a novel member of the Gammaproteobacteria isolated from a tidal mudflat of beach.</title>
        <authorList>
            <person name="Yang H.G."/>
            <person name="Kang J.W."/>
            <person name="Lee S.D."/>
        </authorList>
    </citation>
    <scope>NUCLEOTIDE SEQUENCE [LARGE SCALE GENOMIC DNA]</scope>
    <source>
        <strain evidence="7 8">GH4-78</strain>
    </source>
</reference>
<evidence type="ECO:0000256" key="3">
    <source>
        <dbReference type="ARBA" id="ARBA00022801"/>
    </source>
</evidence>
<dbReference type="Gene3D" id="3.90.230.10">
    <property type="entry name" value="Creatinase/methionine aminopeptidase superfamily"/>
    <property type="match status" value="1"/>
</dbReference>
<gene>
    <name evidence="7" type="ORF">E2F43_01990</name>
</gene>
<dbReference type="Pfam" id="PF00557">
    <property type="entry name" value="Peptidase_M24"/>
    <property type="match status" value="1"/>
</dbReference>
<dbReference type="GO" id="GO:0005737">
    <property type="term" value="C:cytoplasm"/>
    <property type="evidence" value="ECO:0007669"/>
    <property type="project" value="UniProtKB-ARBA"/>
</dbReference>
<keyword evidence="3" id="KW-0378">Hydrolase</keyword>
<dbReference type="InterPro" id="IPR050422">
    <property type="entry name" value="X-Pro_aminopeptidase_P"/>
</dbReference>
<keyword evidence="8" id="KW-1185">Reference proteome</keyword>
<keyword evidence="7" id="KW-0645">Protease</keyword>
<evidence type="ECO:0000313" key="8">
    <source>
        <dbReference type="Proteomes" id="UP000295554"/>
    </source>
</evidence>
<dbReference type="RefSeq" id="WP_133209198.1">
    <property type="nucleotide sequence ID" value="NZ_SMSE01000001.1"/>
</dbReference>
<feature type="domain" description="Peptidase M24 C-terminal" evidence="6">
    <location>
        <begin position="534"/>
        <end position="593"/>
    </location>
</feature>
<dbReference type="OrthoDB" id="9806388at2"/>
<feature type="domain" description="Peptidase M24" evidence="4">
    <location>
        <begin position="309"/>
        <end position="525"/>
    </location>
</feature>
<evidence type="ECO:0000313" key="7">
    <source>
        <dbReference type="EMBL" id="TDG15036.1"/>
    </source>
</evidence>
<feature type="domain" description="Creatinase N-terminal" evidence="5">
    <location>
        <begin position="7"/>
        <end position="138"/>
    </location>
</feature>
<dbReference type="Pfam" id="PF16189">
    <property type="entry name" value="Creatinase_N_2"/>
    <property type="match status" value="1"/>
</dbReference>
<dbReference type="PANTHER" id="PTHR43763">
    <property type="entry name" value="XAA-PRO AMINOPEPTIDASE 1"/>
    <property type="match status" value="1"/>
</dbReference>
<comment type="similarity">
    <text evidence="1">Belongs to the peptidase M24B family.</text>
</comment>
<dbReference type="Pfam" id="PF16188">
    <property type="entry name" value="Peptidase_M24_C"/>
    <property type="match status" value="1"/>
</dbReference>
<dbReference type="InterPro" id="IPR000994">
    <property type="entry name" value="Pept_M24"/>
</dbReference>
<evidence type="ECO:0000259" key="6">
    <source>
        <dbReference type="Pfam" id="PF16188"/>
    </source>
</evidence>